<name>A0A8J6Y6K7_9BACT</name>
<dbReference type="InterPro" id="IPR010920">
    <property type="entry name" value="LSM_dom_sf"/>
</dbReference>
<sequence>MEYLNLQREKERPMVVELLDGRVVQGVIRYLDRDMIKVEGESGPGRFIRKSEIRHLHPADDD</sequence>
<dbReference type="AlphaFoldDB" id="A0A8J6Y6K7"/>
<organism evidence="1 2">
    <name type="scientific">Candidatus Polarisedimenticola svalbardensis</name>
    <dbReference type="NCBI Taxonomy" id="2886004"/>
    <lineage>
        <taxon>Bacteria</taxon>
        <taxon>Pseudomonadati</taxon>
        <taxon>Acidobacteriota</taxon>
        <taxon>Candidatus Polarisedimenticolia</taxon>
        <taxon>Candidatus Polarisedimenticolales</taxon>
        <taxon>Candidatus Polarisedimenticolaceae</taxon>
        <taxon>Candidatus Polarisedimenticola</taxon>
    </lineage>
</organism>
<comment type="caution">
    <text evidence="1">The sequence shown here is derived from an EMBL/GenBank/DDBJ whole genome shotgun (WGS) entry which is preliminary data.</text>
</comment>
<dbReference type="EMBL" id="JACXWD010000003">
    <property type="protein sequence ID" value="MBD3866791.1"/>
    <property type="molecule type" value="Genomic_DNA"/>
</dbReference>
<proteinExistence type="predicted"/>
<reference evidence="1 2" key="1">
    <citation type="submission" date="2020-08" db="EMBL/GenBank/DDBJ databases">
        <title>Acidobacteriota in marine sediments use diverse sulfur dissimilation pathways.</title>
        <authorList>
            <person name="Wasmund K."/>
        </authorList>
    </citation>
    <scope>NUCLEOTIDE SEQUENCE [LARGE SCALE GENOMIC DNA]</scope>
    <source>
        <strain evidence="1">MAG AM4</strain>
    </source>
</reference>
<evidence type="ECO:0000313" key="1">
    <source>
        <dbReference type="EMBL" id="MBD3866791.1"/>
    </source>
</evidence>
<gene>
    <name evidence="1" type="ORF">IFK94_01595</name>
</gene>
<dbReference type="Gene3D" id="2.30.30.100">
    <property type="match status" value="1"/>
</dbReference>
<dbReference type="Proteomes" id="UP000648239">
    <property type="component" value="Unassembled WGS sequence"/>
</dbReference>
<dbReference type="SUPFAM" id="SSF50182">
    <property type="entry name" value="Sm-like ribonucleoproteins"/>
    <property type="match status" value="1"/>
</dbReference>
<protein>
    <submittedName>
        <fullName evidence="1">Uncharacterized protein</fullName>
    </submittedName>
</protein>
<evidence type="ECO:0000313" key="2">
    <source>
        <dbReference type="Proteomes" id="UP000648239"/>
    </source>
</evidence>
<accession>A0A8J6Y6K7</accession>